<keyword evidence="2" id="KW-1003">Cell membrane</keyword>
<name>M2TD69_9SPHN</name>
<gene>
    <name evidence="7" type="ORF">C725_0384</name>
</gene>
<evidence type="ECO:0000256" key="2">
    <source>
        <dbReference type="ARBA" id="ARBA00022475"/>
    </source>
</evidence>
<protein>
    <recommendedName>
        <fullName evidence="9">Caa(3)-type oxidase, subunit IV</fullName>
    </recommendedName>
</protein>
<keyword evidence="3 6" id="KW-0812">Transmembrane</keyword>
<evidence type="ECO:0008006" key="9">
    <source>
        <dbReference type="Google" id="ProtNLM"/>
    </source>
</evidence>
<organism evidence="7 8">
    <name type="scientific">Pacificimonas flava</name>
    <dbReference type="NCBI Taxonomy" id="1234595"/>
    <lineage>
        <taxon>Bacteria</taxon>
        <taxon>Pseudomonadati</taxon>
        <taxon>Pseudomonadota</taxon>
        <taxon>Alphaproteobacteria</taxon>
        <taxon>Sphingomonadales</taxon>
        <taxon>Sphingosinicellaceae</taxon>
        <taxon>Pacificimonas</taxon>
    </lineage>
</organism>
<dbReference type="AlphaFoldDB" id="M2TD69"/>
<dbReference type="GO" id="GO:0005886">
    <property type="term" value="C:plasma membrane"/>
    <property type="evidence" value="ECO:0007669"/>
    <property type="project" value="UniProtKB-SubCell"/>
</dbReference>
<sequence>MTVAAAFLPLGPAKPFVSIAIAIAKASLIFWFFMHLREDTGLLRLAAVGGALWLLILLLLMSSDLLTRT</sequence>
<dbReference type="EMBL" id="AMRV01000001">
    <property type="protein sequence ID" value="EMD84454.1"/>
    <property type="molecule type" value="Genomic_DNA"/>
</dbReference>
<evidence type="ECO:0000256" key="3">
    <source>
        <dbReference type="ARBA" id="ARBA00022692"/>
    </source>
</evidence>
<dbReference type="Proteomes" id="UP000011717">
    <property type="component" value="Unassembled WGS sequence"/>
</dbReference>
<evidence type="ECO:0000256" key="5">
    <source>
        <dbReference type="ARBA" id="ARBA00023136"/>
    </source>
</evidence>
<feature type="transmembrane region" description="Helical" evidence="6">
    <location>
        <begin position="41"/>
        <end position="61"/>
    </location>
</feature>
<evidence type="ECO:0000313" key="8">
    <source>
        <dbReference type="Proteomes" id="UP000011717"/>
    </source>
</evidence>
<evidence type="ECO:0000313" key="7">
    <source>
        <dbReference type="EMBL" id="EMD84454.1"/>
    </source>
</evidence>
<dbReference type="NCBIfam" id="TIGR02229">
    <property type="entry name" value="caa3_sub_IV"/>
    <property type="match status" value="1"/>
</dbReference>
<keyword evidence="8" id="KW-1185">Reference proteome</keyword>
<comment type="caution">
    <text evidence="7">The sequence shown here is derived from an EMBL/GenBank/DDBJ whole genome shotgun (WGS) entry which is preliminary data.</text>
</comment>
<keyword evidence="4 6" id="KW-1133">Transmembrane helix</keyword>
<keyword evidence="5 6" id="KW-0472">Membrane</keyword>
<proteinExistence type="predicted"/>
<comment type="subcellular location">
    <subcellularLocation>
        <location evidence="1">Cell membrane</location>
        <topology evidence="1">Multi-pass membrane protein</topology>
    </subcellularLocation>
</comment>
<dbReference type="InterPro" id="IPR005171">
    <property type="entry name" value="Cyt_c_oxidase_su4_prok"/>
</dbReference>
<evidence type="ECO:0000256" key="1">
    <source>
        <dbReference type="ARBA" id="ARBA00004651"/>
    </source>
</evidence>
<evidence type="ECO:0000256" key="6">
    <source>
        <dbReference type="SAM" id="Phobius"/>
    </source>
</evidence>
<dbReference type="InterPro" id="IPR011743">
    <property type="entry name" value="Caa3_sub_IV"/>
</dbReference>
<feature type="transmembrane region" description="Helical" evidence="6">
    <location>
        <begin position="16"/>
        <end position="34"/>
    </location>
</feature>
<evidence type="ECO:0000256" key="4">
    <source>
        <dbReference type="ARBA" id="ARBA00022989"/>
    </source>
</evidence>
<dbReference type="Pfam" id="PF03626">
    <property type="entry name" value="COX4_pro"/>
    <property type="match status" value="1"/>
</dbReference>
<accession>M2TD69</accession>
<reference evidence="7 8" key="1">
    <citation type="journal article" date="2013" name="Genome Announc.">
        <title>Draft Genome Sequence of Strain JLT2015T, Belonging to the Family Sphingomonadaceae of the Alphaproteobacteria.</title>
        <authorList>
            <person name="Tang K."/>
            <person name="Liu K."/>
            <person name="Li S."/>
            <person name="Jiao N."/>
        </authorList>
    </citation>
    <scope>NUCLEOTIDE SEQUENCE [LARGE SCALE GENOMIC DNA]</scope>
    <source>
        <strain evidence="7 8">JLT2015</strain>
    </source>
</reference>